<sequence length="246" mass="28275">MNRKDFITLNTLGLIGASLFPFTPFTASQEFSLAELTGRGSNKIIGDTFKLHKEAYEAFKTMKSDAQKSGIRIKVISSYRDYQHQNRIWTRKYNRFTGQGLSPKESIYKIIEYSTIPGTSRHHWGTDLDIVDGSKPLPKDPLLAKHFEKNGPYNDLKVWMKNNGASYGFHLVYTDAPNRKGFKYEPWHFSYAPLAIPMLQAFQKIDVAKELQKINLVGSNHFDQEFINQYIAENILDINPFLIKTT</sequence>
<dbReference type="EMBL" id="SGXE01000005">
    <property type="protein sequence ID" value="RZS91957.1"/>
    <property type="molecule type" value="Genomic_DNA"/>
</dbReference>
<dbReference type="GO" id="GO:0004180">
    <property type="term" value="F:carboxypeptidase activity"/>
    <property type="evidence" value="ECO:0007669"/>
    <property type="project" value="UniProtKB-KW"/>
</dbReference>
<dbReference type="Gene3D" id="3.30.1380.10">
    <property type="match status" value="1"/>
</dbReference>
<dbReference type="SUPFAM" id="SSF55166">
    <property type="entry name" value="Hedgehog/DD-peptidase"/>
    <property type="match status" value="1"/>
</dbReference>
<reference evidence="2 3" key="1">
    <citation type="submission" date="2019-02" db="EMBL/GenBank/DDBJ databases">
        <title>Genomic Encyclopedia of Type Strains, Phase IV (KMG-IV): sequencing the most valuable type-strain genomes for metagenomic binning, comparative biology and taxonomic classification.</title>
        <authorList>
            <person name="Goeker M."/>
        </authorList>
    </citation>
    <scope>NUCLEOTIDE SEQUENCE [LARGE SCALE GENOMIC DNA]</scope>
    <source>
        <strain evidence="2 3">DSM 17196</strain>
    </source>
</reference>
<keyword evidence="2" id="KW-0645">Protease</keyword>
<dbReference type="PANTHER" id="PTHR34385">
    <property type="entry name" value="D-ALANYL-D-ALANINE CARBOXYPEPTIDASE"/>
    <property type="match status" value="1"/>
</dbReference>
<dbReference type="OrthoDB" id="9792074at2"/>
<evidence type="ECO:0000313" key="2">
    <source>
        <dbReference type="EMBL" id="RZS91957.1"/>
    </source>
</evidence>
<dbReference type="GO" id="GO:0006508">
    <property type="term" value="P:proteolysis"/>
    <property type="evidence" value="ECO:0007669"/>
    <property type="project" value="InterPro"/>
</dbReference>
<organism evidence="2 3">
    <name type="scientific">Aquimarina brevivitae</name>
    <dbReference type="NCBI Taxonomy" id="323412"/>
    <lineage>
        <taxon>Bacteria</taxon>
        <taxon>Pseudomonadati</taxon>
        <taxon>Bacteroidota</taxon>
        <taxon>Flavobacteriia</taxon>
        <taxon>Flavobacteriales</taxon>
        <taxon>Flavobacteriaceae</taxon>
        <taxon>Aquimarina</taxon>
    </lineage>
</organism>
<accession>A0A4Q7NXK3</accession>
<dbReference type="InterPro" id="IPR052179">
    <property type="entry name" value="DD-CPase-like"/>
</dbReference>
<evidence type="ECO:0000259" key="1">
    <source>
        <dbReference type="Pfam" id="PF02557"/>
    </source>
</evidence>
<dbReference type="RefSeq" id="WP_130287586.1">
    <property type="nucleotide sequence ID" value="NZ_SGXE01000005.1"/>
</dbReference>
<dbReference type="AlphaFoldDB" id="A0A4Q7NXK3"/>
<dbReference type="InterPro" id="IPR009045">
    <property type="entry name" value="Zn_M74/Hedgehog-like"/>
</dbReference>
<protein>
    <submittedName>
        <fullName evidence="2">D-alanyl-D-alanine carboxypeptidase-like protein</fullName>
    </submittedName>
</protein>
<feature type="domain" description="D-alanyl-D-alanine carboxypeptidase-like core" evidence="1">
    <location>
        <begin position="50"/>
        <end position="193"/>
    </location>
</feature>
<dbReference type="InterPro" id="IPR003709">
    <property type="entry name" value="VanY-like_core_dom"/>
</dbReference>
<proteinExistence type="predicted"/>
<evidence type="ECO:0000313" key="3">
    <source>
        <dbReference type="Proteomes" id="UP000292262"/>
    </source>
</evidence>
<keyword evidence="3" id="KW-1185">Reference proteome</keyword>
<gene>
    <name evidence="2" type="ORF">EV197_3064</name>
</gene>
<keyword evidence="2" id="KW-0121">Carboxypeptidase</keyword>
<dbReference type="Proteomes" id="UP000292262">
    <property type="component" value="Unassembled WGS sequence"/>
</dbReference>
<dbReference type="Pfam" id="PF02557">
    <property type="entry name" value="VanY"/>
    <property type="match status" value="1"/>
</dbReference>
<keyword evidence="2" id="KW-0378">Hydrolase</keyword>
<comment type="caution">
    <text evidence="2">The sequence shown here is derived from an EMBL/GenBank/DDBJ whole genome shotgun (WGS) entry which is preliminary data.</text>
</comment>
<name>A0A4Q7NXK3_9FLAO</name>
<dbReference type="PANTHER" id="PTHR34385:SF1">
    <property type="entry name" value="PEPTIDOGLYCAN L-ALANYL-D-GLUTAMATE ENDOPEPTIDASE CWLK"/>
    <property type="match status" value="1"/>
</dbReference>
<dbReference type="CDD" id="cd14847">
    <property type="entry name" value="DD-carboxypeptidase_like"/>
    <property type="match status" value="1"/>
</dbReference>